<accession>A0A0F9SHR2</accession>
<proteinExistence type="predicted"/>
<reference evidence="1" key="1">
    <citation type="journal article" date="2015" name="Nature">
        <title>Complex archaea that bridge the gap between prokaryotes and eukaryotes.</title>
        <authorList>
            <person name="Spang A."/>
            <person name="Saw J.H."/>
            <person name="Jorgensen S.L."/>
            <person name="Zaremba-Niedzwiedzka K."/>
            <person name="Martijn J."/>
            <person name="Lind A.E."/>
            <person name="van Eijk R."/>
            <person name="Schleper C."/>
            <person name="Guy L."/>
            <person name="Ettema T.J."/>
        </authorList>
    </citation>
    <scope>NUCLEOTIDE SEQUENCE</scope>
</reference>
<protein>
    <recommendedName>
        <fullName evidence="2">Peptidase S9 prolyl oligopeptidase catalytic domain-containing protein</fullName>
    </recommendedName>
</protein>
<dbReference type="EMBL" id="LAZR01000495">
    <property type="protein sequence ID" value="KKN66604.1"/>
    <property type="molecule type" value="Genomic_DNA"/>
</dbReference>
<gene>
    <name evidence="1" type="ORF">LCGC14_0469390</name>
</gene>
<comment type="caution">
    <text evidence="1">The sequence shown here is derived from an EMBL/GenBank/DDBJ whole genome shotgun (WGS) entry which is preliminary data.</text>
</comment>
<evidence type="ECO:0000313" key="1">
    <source>
        <dbReference type="EMBL" id="KKN66604.1"/>
    </source>
</evidence>
<evidence type="ECO:0008006" key="2">
    <source>
        <dbReference type="Google" id="ProtNLM"/>
    </source>
</evidence>
<name>A0A0F9SHR2_9ZZZZ</name>
<dbReference type="AlphaFoldDB" id="A0A0F9SHR2"/>
<sequence length="300" mass="32418">MNQFRKLALEKIAASAGILTTLVQKSFGLEIDEPKLNFKSIGSVGPGTTVMAPSGVVKQDGTVDFIIQIRGVAGGDIKTATRMGANAVIITAEAGGMGSKENTAKFGYPSFVNQAVNKVLAKLQTQHPNVKIKRGKLALASWSGGFGAVASLVVQENAIEGGIDSVIFNDGLHISPDDARMDKIVEYARDSMQNPNKKFRIVHTAIKTPYTSSTQSADHILSQLNLKRKPVREWNGKGTKPVSEAIEGGVQITQLYDQGQPYKVRDASGRMKVNIPGTAGWQHIDSKDWGYDNSFRNIFT</sequence>
<organism evidence="1">
    <name type="scientific">marine sediment metagenome</name>
    <dbReference type="NCBI Taxonomy" id="412755"/>
    <lineage>
        <taxon>unclassified sequences</taxon>
        <taxon>metagenomes</taxon>
        <taxon>ecological metagenomes</taxon>
    </lineage>
</organism>